<name>A0ACC2JAD0_9PEZI</name>
<protein>
    <submittedName>
        <fullName evidence="1">Uncharacterized protein</fullName>
    </submittedName>
</protein>
<organism evidence="1 2">
    <name type="scientific">Lasiodiplodia mahajangana</name>
    <dbReference type="NCBI Taxonomy" id="1108764"/>
    <lineage>
        <taxon>Eukaryota</taxon>
        <taxon>Fungi</taxon>
        <taxon>Dikarya</taxon>
        <taxon>Ascomycota</taxon>
        <taxon>Pezizomycotina</taxon>
        <taxon>Dothideomycetes</taxon>
        <taxon>Dothideomycetes incertae sedis</taxon>
        <taxon>Botryosphaeriales</taxon>
        <taxon>Botryosphaeriaceae</taxon>
        <taxon>Lasiodiplodia</taxon>
    </lineage>
</organism>
<comment type="caution">
    <text evidence="1">The sequence shown here is derived from an EMBL/GenBank/DDBJ whole genome shotgun (WGS) entry which is preliminary data.</text>
</comment>
<dbReference type="EMBL" id="JAPUUL010003009">
    <property type="protein sequence ID" value="KAJ8124459.1"/>
    <property type="molecule type" value="Genomic_DNA"/>
</dbReference>
<sequence length="164" mass="18132">MTEPLSKVDSAVQGLSSSPPKEKSHRKSSSVPGTGVDNRRPYENSTQGLRGNTEIRVCGGQGYSYQAVSNAIARNKFGVTIKDAMDAIYKTQKKKADDELTEPYLKGFEWPPAHPSWEDEMAKVKEDEREHTREKQWGTLLIHLSSIPEVSSGGGGKKKKKNAE</sequence>
<keyword evidence="2" id="KW-1185">Reference proteome</keyword>
<gene>
    <name evidence="1" type="ORF">O1611_g9182</name>
</gene>
<proteinExistence type="predicted"/>
<accession>A0ACC2JAD0</accession>
<dbReference type="Proteomes" id="UP001153332">
    <property type="component" value="Unassembled WGS sequence"/>
</dbReference>
<evidence type="ECO:0000313" key="1">
    <source>
        <dbReference type="EMBL" id="KAJ8124459.1"/>
    </source>
</evidence>
<reference evidence="1" key="1">
    <citation type="submission" date="2022-12" db="EMBL/GenBank/DDBJ databases">
        <title>Genome Sequence of Lasiodiplodia mahajangana.</title>
        <authorList>
            <person name="Buettner E."/>
        </authorList>
    </citation>
    <scope>NUCLEOTIDE SEQUENCE</scope>
    <source>
        <strain evidence="1">VT137</strain>
    </source>
</reference>
<evidence type="ECO:0000313" key="2">
    <source>
        <dbReference type="Proteomes" id="UP001153332"/>
    </source>
</evidence>